<evidence type="ECO:0000256" key="12">
    <source>
        <dbReference type="ARBA" id="ARBA00022990"/>
    </source>
</evidence>
<dbReference type="PANTHER" id="PTHR23341">
    <property type="entry name" value="HIGH MOBILITY GROUP PROTEINS HMG-A AND C"/>
    <property type="match status" value="1"/>
</dbReference>
<dbReference type="PROSITE" id="PS00354">
    <property type="entry name" value="HMGI_Y"/>
    <property type="match status" value="2"/>
</dbReference>
<evidence type="ECO:0000256" key="9">
    <source>
        <dbReference type="ARBA" id="ARBA00022737"/>
    </source>
</evidence>
<dbReference type="GeneID" id="112413975"/>
<dbReference type="STRING" id="1706337.A0A341D5H9"/>
<keyword evidence="8" id="KW-0597">Phosphoprotein</keyword>
<evidence type="ECO:0000256" key="3">
    <source>
        <dbReference type="ARBA" id="ARBA00010812"/>
    </source>
</evidence>
<feature type="compositionally biased region" description="Basic residues" evidence="20">
    <location>
        <begin position="236"/>
        <end position="255"/>
    </location>
</feature>
<dbReference type="PANTHER" id="PTHR23341:SF1">
    <property type="entry name" value="HIGH MOBILITY GROUP PROTEIN HMG-I_HMG-Y"/>
    <property type="match status" value="1"/>
</dbReference>
<protein>
    <recommendedName>
        <fullName evidence="4">High mobility group protein HMG-I/HMG-Y</fullName>
    </recommendedName>
    <alternativeName>
        <fullName evidence="19">High mobility group AT-hook protein 1</fullName>
    </alternativeName>
</protein>
<keyword evidence="14" id="KW-0238">DNA-binding</keyword>
<sequence length="288" mass="31005">MRPNRRPGFGASPRPHLWPGPRLFSPQGPACLPPPQTGFSALLGSVGTSSFDSPFQFFFLGLYFAGRARREVAFLPLPRARQVSCPKAGLGAPSGRKWGRVHPRGGACGRGAPVSRACESGLRPSPRALAPSPAGRPATAGRRHLQSHPGPRVCSRDDRDFTSPQTASQPSLLHLLCRQGKMSESSSKSSQPLASKQEKDGTEKRGRGRPRKQPPVSPGTALVGSQKEPSEVPTPKRPRGRPKGSKNKGAAKTRKTTTTPGRKPRGRPKKLEKEEEEGISQESSEEEQ</sequence>
<dbReference type="AlphaFoldDB" id="A0A341D5H9"/>
<evidence type="ECO:0000313" key="21">
    <source>
        <dbReference type="Proteomes" id="UP000252040"/>
    </source>
</evidence>
<evidence type="ECO:0000256" key="18">
    <source>
        <dbReference type="ARBA" id="ARBA00025848"/>
    </source>
</evidence>
<dbReference type="SMART" id="SM00384">
    <property type="entry name" value="AT_hook"/>
    <property type="match status" value="3"/>
</dbReference>
<dbReference type="KEGG" id="nasi:112413975"/>
<evidence type="ECO:0000256" key="13">
    <source>
        <dbReference type="ARBA" id="ARBA00023015"/>
    </source>
</evidence>
<keyword evidence="16" id="KW-0539">Nucleus</keyword>
<evidence type="ECO:0000256" key="10">
    <source>
        <dbReference type="ARBA" id="ARBA00022765"/>
    </source>
</evidence>
<dbReference type="GO" id="GO:0006355">
    <property type="term" value="P:regulation of DNA-templated transcription"/>
    <property type="evidence" value="ECO:0007669"/>
    <property type="project" value="InterPro"/>
</dbReference>
<keyword evidence="15" id="KW-0804">Transcription</keyword>
<feature type="region of interest" description="Disordered" evidence="20">
    <location>
        <begin position="1"/>
        <end position="20"/>
    </location>
</feature>
<feature type="compositionally biased region" description="Low complexity" evidence="20">
    <location>
        <begin position="122"/>
        <end position="138"/>
    </location>
</feature>
<evidence type="ECO:0000256" key="20">
    <source>
        <dbReference type="SAM" id="MobiDB-lite"/>
    </source>
</evidence>
<evidence type="ECO:0000256" key="14">
    <source>
        <dbReference type="ARBA" id="ARBA00023125"/>
    </source>
</evidence>
<gene>
    <name evidence="22" type="primary">HMGA1</name>
</gene>
<dbReference type="GO" id="GO:0000785">
    <property type="term" value="C:chromatin"/>
    <property type="evidence" value="ECO:0007669"/>
    <property type="project" value="InterPro"/>
</dbReference>
<dbReference type="InterPro" id="IPR000116">
    <property type="entry name" value="HMGA"/>
</dbReference>
<comment type="subcellular location">
    <subcellularLocation>
        <location evidence="2">Chromosome</location>
    </subcellularLocation>
    <subcellularLocation>
        <location evidence="1">Nucleus</location>
    </subcellularLocation>
</comment>
<keyword evidence="10" id="KW-0013">ADP-ribosylation</keyword>
<keyword evidence="13" id="KW-0805">Transcription regulation</keyword>
<evidence type="ECO:0000256" key="1">
    <source>
        <dbReference type="ARBA" id="ARBA00004123"/>
    </source>
</evidence>
<keyword evidence="21" id="KW-1185">Reference proteome</keyword>
<keyword evidence="12" id="KW-0007">Acetylation</keyword>
<keyword evidence="11" id="KW-0832">Ubl conjugation</keyword>
<keyword evidence="5" id="KW-0158">Chromosome</keyword>
<feature type="compositionally biased region" description="Acidic residues" evidence="20">
    <location>
        <begin position="274"/>
        <end position="288"/>
    </location>
</feature>
<comment type="function">
    <text evidence="17">HMG-I/Y bind preferentially to the minor groove of A+T rich regions in double-stranded DNA. It is suggested that these proteins could function in nucleosome phasing and in the 3'-end processing of mRNA transcripts. They are also involved in the transcription regulation of genes containing, or in close proximity to A+T-rich regions.</text>
</comment>
<feature type="compositionally biased region" description="Basic and acidic residues" evidence="20">
    <location>
        <begin position="196"/>
        <end position="205"/>
    </location>
</feature>
<evidence type="ECO:0000256" key="5">
    <source>
        <dbReference type="ARBA" id="ARBA00022454"/>
    </source>
</evidence>
<keyword evidence="9" id="KW-0677">Repeat</keyword>
<comment type="subunit">
    <text evidence="18">Interacts with HIPK2.</text>
</comment>
<feature type="region of interest" description="Disordered" evidence="20">
    <location>
        <begin position="85"/>
        <end position="288"/>
    </location>
</feature>
<dbReference type="GO" id="GO:0003677">
    <property type="term" value="F:DNA binding"/>
    <property type="evidence" value="ECO:0007669"/>
    <property type="project" value="UniProtKB-KW"/>
</dbReference>
<evidence type="ECO:0000256" key="7">
    <source>
        <dbReference type="ARBA" id="ARBA00022499"/>
    </source>
</evidence>
<evidence type="ECO:0000256" key="19">
    <source>
        <dbReference type="ARBA" id="ARBA00031514"/>
    </source>
</evidence>
<reference evidence="22" key="1">
    <citation type="submission" date="2025-08" db="UniProtKB">
        <authorList>
            <consortium name="RefSeq"/>
        </authorList>
    </citation>
    <scope>IDENTIFICATION</scope>
    <source>
        <tissue evidence="22">Meat</tissue>
    </source>
</reference>
<accession>A0A341D5H9</accession>
<dbReference type="InterPro" id="IPR017956">
    <property type="entry name" value="AT_hook_DNA-bd_motif"/>
</dbReference>
<proteinExistence type="inferred from homology"/>
<dbReference type="RefSeq" id="XP_024621985.1">
    <property type="nucleotide sequence ID" value="XM_024766217.1"/>
</dbReference>
<evidence type="ECO:0000256" key="4">
    <source>
        <dbReference type="ARBA" id="ARBA00016747"/>
    </source>
</evidence>
<dbReference type="InterPro" id="IPR000637">
    <property type="entry name" value="HMGI/Y_DNA-bd_CS"/>
</dbReference>
<keyword evidence="6" id="KW-0488">Methylation</keyword>
<evidence type="ECO:0000256" key="16">
    <source>
        <dbReference type="ARBA" id="ARBA00023242"/>
    </source>
</evidence>
<dbReference type="InParanoid" id="A0A341D5H9"/>
<dbReference type="PRINTS" id="PR00930">
    <property type="entry name" value="HIGHMOBLTYIY"/>
</dbReference>
<evidence type="ECO:0000256" key="6">
    <source>
        <dbReference type="ARBA" id="ARBA00022481"/>
    </source>
</evidence>
<evidence type="ECO:0000256" key="17">
    <source>
        <dbReference type="ARBA" id="ARBA00025155"/>
    </source>
</evidence>
<evidence type="ECO:0000256" key="11">
    <source>
        <dbReference type="ARBA" id="ARBA00022843"/>
    </source>
</evidence>
<comment type="similarity">
    <text evidence="3">Belongs to the HMGA family.</text>
</comment>
<feature type="compositionally biased region" description="Low complexity" evidence="20">
    <location>
        <begin position="179"/>
        <end position="195"/>
    </location>
</feature>
<dbReference type="CTD" id="3159"/>
<dbReference type="PRINTS" id="PR00929">
    <property type="entry name" value="ATHOOK"/>
</dbReference>
<evidence type="ECO:0000256" key="15">
    <source>
        <dbReference type="ARBA" id="ARBA00023163"/>
    </source>
</evidence>
<dbReference type="GO" id="GO:0003712">
    <property type="term" value="F:transcription coregulator activity"/>
    <property type="evidence" value="ECO:0007669"/>
    <property type="project" value="TreeGrafter"/>
</dbReference>
<dbReference type="GO" id="GO:0010557">
    <property type="term" value="P:positive regulation of macromolecule biosynthetic process"/>
    <property type="evidence" value="ECO:0007669"/>
    <property type="project" value="UniProtKB-ARBA"/>
</dbReference>
<dbReference type="Proteomes" id="UP000252040">
    <property type="component" value="Unplaced"/>
</dbReference>
<evidence type="ECO:0000313" key="22">
    <source>
        <dbReference type="RefSeq" id="XP_024621985.1"/>
    </source>
</evidence>
<evidence type="ECO:0000256" key="2">
    <source>
        <dbReference type="ARBA" id="ARBA00004286"/>
    </source>
</evidence>
<name>A0A341D5H9_NEOAA</name>
<keyword evidence="7" id="KW-1017">Isopeptide bond</keyword>
<dbReference type="GO" id="GO:0005634">
    <property type="term" value="C:nucleus"/>
    <property type="evidence" value="ECO:0007669"/>
    <property type="project" value="UniProtKB-SubCell"/>
</dbReference>
<evidence type="ECO:0000256" key="8">
    <source>
        <dbReference type="ARBA" id="ARBA00022553"/>
    </source>
</evidence>
<organism evidence="21 22">
    <name type="scientific">Neophocaena asiaeorientalis asiaeorientalis</name>
    <name type="common">Yangtze finless porpoise</name>
    <name type="synonym">Neophocaena phocaenoides subsp. asiaeorientalis</name>
    <dbReference type="NCBI Taxonomy" id="1706337"/>
    <lineage>
        <taxon>Eukaryota</taxon>
        <taxon>Metazoa</taxon>
        <taxon>Chordata</taxon>
        <taxon>Craniata</taxon>
        <taxon>Vertebrata</taxon>
        <taxon>Euteleostomi</taxon>
        <taxon>Mammalia</taxon>
        <taxon>Eutheria</taxon>
        <taxon>Laurasiatheria</taxon>
        <taxon>Artiodactyla</taxon>
        <taxon>Whippomorpha</taxon>
        <taxon>Cetacea</taxon>
        <taxon>Odontoceti</taxon>
        <taxon>Phocoenidae</taxon>
        <taxon>Neophocaena</taxon>
    </lineage>
</organism>
<feature type="compositionally biased region" description="Polar residues" evidence="20">
    <location>
        <begin position="162"/>
        <end position="171"/>
    </location>
</feature>